<protein>
    <submittedName>
        <fullName evidence="1">Uncharacterized protein</fullName>
    </submittedName>
</protein>
<organism evidence="1 2">
    <name type="scientific">candidate division TA06 bacterium SM1_40</name>
    <dbReference type="NCBI Taxonomy" id="1703773"/>
    <lineage>
        <taxon>Bacteria</taxon>
        <taxon>Bacteria division TA06</taxon>
    </lineage>
</organism>
<dbReference type="Proteomes" id="UP000051035">
    <property type="component" value="Unassembled WGS sequence"/>
</dbReference>
<dbReference type="EMBL" id="LJVA01000140">
    <property type="protein sequence ID" value="KPL06691.1"/>
    <property type="molecule type" value="Genomic_DNA"/>
</dbReference>
<gene>
    <name evidence="1" type="ORF">AMJ71_09560</name>
</gene>
<comment type="caution">
    <text evidence="1">The sequence shown here is derived from an EMBL/GenBank/DDBJ whole genome shotgun (WGS) entry which is preliminary data.</text>
</comment>
<name>A0A0S8JBG7_UNCT6</name>
<evidence type="ECO:0000313" key="1">
    <source>
        <dbReference type="EMBL" id="KPL06691.1"/>
    </source>
</evidence>
<proteinExistence type="predicted"/>
<reference evidence="1 2" key="1">
    <citation type="journal article" date="2015" name="Microbiome">
        <title>Genomic resolution of linkages in carbon, nitrogen, and sulfur cycling among widespread estuary sediment bacteria.</title>
        <authorList>
            <person name="Baker B.J."/>
            <person name="Lazar C.S."/>
            <person name="Teske A.P."/>
            <person name="Dick G.J."/>
        </authorList>
    </citation>
    <scope>NUCLEOTIDE SEQUENCE [LARGE SCALE GENOMIC DNA]</scope>
    <source>
        <strain evidence="1">SM1_40</strain>
    </source>
</reference>
<dbReference type="AlphaFoldDB" id="A0A0S8JBG7"/>
<accession>A0A0S8JBG7</accession>
<sequence length="90" mass="10912">MAVKRAPQWYPEFEADKGYRIEKKLLEQQLMLSPEDEQFLRFAVTDRDGNVIDPDNYKLYLHGYRYKYPPRSSIPVEPMQEWIEDFPTWP</sequence>
<evidence type="ECO:0000313" key="2">
    <source>
        <dbReference type="Proteomes" id="UP000051035"/>
    </source>
</evidence>